<dbReference type="GO" id="GO:0000981">
    <property type="term" value="F:DNA-binding transcription factor activity, RNA polymerase II-specific"/>
    <property type="evidence" value="ECO:0007669"/>
    <property type="project" value="TreeGrafter"/>
</dbReference>
<sequence length="605" mass="67715">MASKVGNSAGLRAVRSCTECKQAKVATAHSVLAPMRLTNQVPQSLHKMPVETAILSGRRDISAHACEKLEAMSRELEELRSQRDRHETGTRSESGVETSPFTDEGAVEKVPDDFDLSVEVVVLYDTFVEAHLALDAFKAFVELFMPQFPLISPIIVERMYKHQPFLFWTIVVIVCSHLPGSPYDTLFAKLHGPYRRLLSEEILDTPLPLHKIQALLFLCVWPLPVDTQPKDPSWLYIGIALQAARFMGLDRDQPMPSLRSVGVASGTTPARINTWVGCFYIGTSLALHLGLRPPIDSELDFSTIQTYLSRRTVPFEFATHVKVHLIVSKFTNLLGHDVEETVATSMMRLMDSELDRLGSAADDDADVNRIEFSILVVKLHFYAYLITRFRPESITREVFLKTGLSTAIRIISISTLPLPGSGQLKGDPRWIRKRRSLPKNYYRGLAFATIFLIKFFHLNSAMSKDEQQSAACHIGMAQDVFKTCSTEPRDEYGRAAKVFELLAQLTPDSADTTKLRLTHRMGVSIVLDAITTASEIRGQNTEIGENQSLDEAMALSSGNTLDAGQLPDATFISEQVNSSVDFLREFWDDPLMNMLNIEPIIPYHE</sequence>
<name>A0A2N3N805_9PEZI</name>
<dbReference type="InParanoid" id="A0A2N3N805"/>
<evidence type="ECO:0000256" key="3">
    <source>
        <dbReference type="ARBA" id="ARBA00023125"/>
    </source>
</evidence>
<dbReference type="PANTHER" id="PTHR31845:SF21">
    <property type="entry name" value="REGULATORY PROTEIN LEU3"/>
    <property type="match status" value="1"/>
</dbReference>
<feature type="region of interest" description="Disordered" evidence="6">
    <location>
        <begin position="78"/>
        <end position="102"/>
    </location>
</feature>
<evidence type="ECO:0000256" key="6">
    <source>
        <dbReference type="SAM" id="MobiDB-lite"/>
    </source>
</evidence>
<dbReference type="STRING" id="41688.A0A2N3N805"/>
<feature type="compositionally biased region" description="Polar residues" evidence="6">
    <location>
        <begin position="91"/>
        <end position="101"/>
    </location>
</feature>
<evidence type="ECO:0000259" key="7">
    <source>
        <dbReference type="Pfam" id="PF04082"/>
    </source>
</evidence>
<dbReference type="Pfam" id="PF04082">
    <property type="entry name" value="Fungal_trans"/>
    <property type="match status" value="1"/>
</dbReference>
<evidence type="ECO:0000256" key="5">
    <source>
        <dbReference type="ARBA" id="ARBA00023242"/>
    </source>
</evidence>
<evidence type="ECO:0000256" key="2">
    <source>
        <dbReference type="ARBA" id="ARBA00023015"/>
    </source>
</evidence>
<dbReference type="PANTHER" id="PTHR31845">
    <property type="entry name" value="FINGER DOMAIN PROTEIN, PUTATIVE-RELATED"/>
    <property type="match status" value="1"/>
</dbReference>
<dbReference type="EMBL" id="NLAX01000095">
    <property type="protein sequence ID" value="PKS08580.1"/>
    <property type="molecule type" value="Genomic_DNA"/>
</dbReference>
<keyword evidence="3" id="KW-0238">DNA-binding</keyword>
<keyword evidence="4" id="KW-0804">Transcription</keyword>
<protein>
    <recommendedName>
        <fullName evidence="7">Xylanolytic transcriptional activator regulatory domain-containing protein</fullName>
    </recommendedName>
</protein>
<dbReference type="InterPro" id="IPR051089">
    <property type="entry name" value="prtT"/>
</dbReference>
<keyword evidence="2" id="KW-0805">Transcription regulation</keyword>
<keyword evidence="5" id="KW-0539">Nucleus</keyword>
<dbReference type="GO" id="GO:0006351">
    <property type="term" value="P:DNA-templated transcription"/>
    <property type="evidence" value="ECO:0007669"/>
    <property type="project" value="InterPro"/>
</dbReference>
<dbReference type="GO" id="GO:0000976">
    <property type="term" value="F:transcription cis-regulatory region binding"/>
    <property type="evidence" value="ECO:0007669"/>
    <property type="project" value="TreeGrafter"/>
</dbReference>
<reference evidence="8 9" key="1">
    <citation type="journal article" date="2017" name="G3 (Bethesda)">
        <title>First Draft Genome Sequence of the Pathogenic Fungus Lomentospora prolificans (Formerly Scedosporium prolificans).</title>
        <authorList>
            <person name="Luo R."/>
            <person name="Zimin A."/>
            <person name="Workman R."/>
            <person name="Fan Y."/>
            <person name="Pertea G."/>
            <person name="Grossman N."/>
            <person name="Wear M.P."/>
            <person name="Jia B."/>
            <person name="Miller H."/>
            <person name="Casadevall A."/>
            <person name="Timp W."/>
            <person name="Zhang S.X."/>
            <person name="Salzberg S.L."/>
        </authorList>
    </citation>
    <scope>NUCLEOTIDE SEQUENCE [LARGE SCALE GENOMIC DNA]</scope>
    <source>
        <strain evidence="8 9">JHH-5317</strain>
    </source>
</reference>
<dbReference type="VEuPathDB" id="FungiDB:jhhlp_004966"/>
<evidence type="ECO:0000256" key="4">
    <source>
        <dbReference type="ARBA" id="ARBA00023163"/>
    </source>
</evidence>
<proteinExistence type="predicted"/>
<evidence type="ECO:0000256" key="1">
    <source>
        <dbReference type="ARBA" id="ARBA00004123"/>
    </source>
</evidence>
<dbReference type="OrthoDB" id="3163292at2759"/>
<gene>
    <name evidence="8" type="ORF">jhhlp_004966</name>
</gene>
<dbReference type="CDD" id="cd12148">
    <property type="entry name" value="fungal_TF_MHR"/>
    <property type="match status" value="1"/>
</dbReference>
<dbReference type="AlphaFoldDB" id="A0A2N3N805"/>
<dbReference type="GO" id="GO:0008270">
    <property type="term" value="F:zinc ion binding"/>
    <property type="evidence" value="ECO:0007669"/>
    <property type="project" value="InterPro"/>
</dbReference>
<evidence type="ECO:0000313" key="9">
    <source>
        <dbReference type="Proteomes" id="UP000233524"/>
    </source>
</evidence>
<dbReference type="InterPro" id="IPR007219">
    <property type="entry name" value="XnlR_reg_dom"/>
</dbReference>
<keyword evidence="9" id="KW-1185">Reference proteome</keyword>
<organism evidence="8 9">
    <name type="scientific">Lomentospora prolificans</name>
    <dbReference type="NCBI Taxonomy" id="41688"/>
    <lineage>
        <taxon>Eukaryota</taxon>
        <taxon>Fungi</taxon>
        <taxon>Dikarya</taxon>
        <taxon>Ascomycota</taxon>
        <taxon>Pezizomycotina</taxon>
        <taxon>Sordariomycetes</taxon>
        <taxon>Hypocreomycetidae</taxon>
        <taxon>Microascales</taxon>
        <taxon>Microascaceae</taxon>
        <taxon>Lomentospora</taxon>
    </lineage>
</organism>
<dbReference type="Proteomes" id="UP000233524">
    <property type="component" value="Unassembled WGS sequence"/>
</dbReference>
<dbReference type="GO" id="GO:0005634">
    <property type="term" value="C:nucleus"/>
    <property type="evidence" value="ECO:0007669"/>
    <property type="project" value="UniProtKB-SubCell"/>
</dbReference>
<feature type="compositionally biased region" description="Basic and acidic residues" evidence="6">
    <location>
        <begin position="78"/>
        <end position="90"/>
    </location>
</feature>
<feature type="domain" description="Xylanolytic transcriptional activator regulatory" evidence="7">
    <location>
        <begin position="139"/>
        <end position="299"/>
    </location>
</feature>
<comment type="caution">
    <text evidence="8">The sequence shown here is derived from an EMBL/GenBank/DDBJ whole genome shotgun (WGS) entry which is preliminary data.</text>
</comment>
<accession>A0A2N3N805</accession>
<comment type="subcellular location">
    <subcellularLocation>
        <location evidence="1">Nucleus</location>
    </subcellularLocation>
</comment>
<evidence type="ECO:0000313" key="8">
    <source>
        <dbReference type="EMBL" id="PKS08580.1"/>
    </source>
</evidence>